<protein>
    <recommendedName>
        <fullName evidence="4">Copper chaperone PCu(A)C</fullName>
    </recommendedName>
</protein>
<reference evidence="2 3" key="1">
    <citation type="submission" date="2020-08" db="EMBL/GenBank/DDBJ databases">
        <title>Genomic Encyclopedia of Type Strains, Phase III (KMG-III): the genomes of soil and plant-associated and newly described type strains.</title>
        <authorList>
            <person name="Whitman W."/>
        </authorList>
    </citation>
    <scope>NUCLEOTIDE SEQUENCE [LARGE SCALE GENOMIC DNA]</scope>
    <source>
        <strain evidence="2 3">CECT 8654</strain>
    </source>
</reference>
<evidence type="ECO:0008006" key="4">
    <source>
        <dbReference type="Google" id="ProtNLM"/>
    </source>
</evidence>
<keyword evidence="3" id="KW-1185">Reference proteome</keyword>
<evidence type="ECO:0000313" key="2">
    <source>
        <dbReference type="EMBL" id="MBB3048157.1"/>
    </source>
</evidence>
<dbReference type="PANTHER" id="PTHR36302">
    <property type="entry name" value="BLR7088 PROTEIN"/>
    <property type="match status" value="1"/>
</dbReference>
<dbReference type="Pfam" id="PF04314">
    <property type="entry name" value="PCuAC"/>
    <property type="match status" value="1"/>
</dbReference>
<dbReference type="Proteomes" id="UP000537130">
    <property type="component" value="Unassembled WGS sequence"/>
</dbReference>
<dbReference type="InterPro" id="IPR058248">
    <property type="entry name" value="Lxx211020-like"/>
</dbReference>
<evidence type="ECO:0000256" key="1">
    <source>
        <dbReference type="SAM" id="SignalP"/>
    </source>
</evidence>
<sequence>MLKKIATALLLLASVGPLVALEFNEGFVRGLPPTQTTTAAFFTVTNPSDEVWSLTRVHSPAAGSVEIHEHINRGGTMQMRQLMALDIPAGESVVFAPGGLHLMLIGLTKPLREGDEVSLQFESEKGAVVEIVFPVISVVNEHRHHHHAHH</sequence>
<name>A0A7W4W646_9GAMM</name>
<dbReference type="SUPFAM" id="SSF110087">
    <property type="entry name" value="DR1885-like metal-binding protein"/>
    <property type="match status" value="1"/>
</dbReference>
<comment type="caution">
    <text evidence="2">The sequence shown here is derived from an EMBL/GenBank/DDBJ whole genome shotgun (WGS) entry which is preliminary data.</text>
</comment>
<organism evidence="2 3">
    <name type="scientific">Litorivivens lipolytica</name>
    <dbReference type="NCBI Taxonomy" id="1524264"/>
    <lineage>
        <taxon>Bacteria</taxon>
        <taxon>Pseudomonadati</taxon>
        <taxon>Pseudomonadota</taxon>
        <taxon>Gammaproteobacteria</taxon>
        <taxon>Litorivivens</taxon>
    </lineage>
</organism>
<proteinExistence type="predicted"/>
<accession>A0A7W4W646</accession>
<dbReference type="PANTHER" id="PTHR36302:SF1">
    <property type="entry name" value="COPPER CHAPERONE PCU(A)C"/>
    <property type="match status" value="1"/>
</dbReference>
<feature type="chain" id="PRO_5031431349" description="Copper chaperone PCu(A)C" evidence="1">
    <location>
        <begin position="21"/>
        <end position="150"/>
    </location>
</feature>
<dbReference type="RefSeq" id="WP_183410917.1">
    <property type="nucleotide sequence ID" value="NZ_JACHWY010000002.1"/>
</dbReference>
<evidence type="ECO:0000313" key="3">
    <source>
        <dbReference type="Proteomes" id="UP000537130"/>
    </source>
</evidence>
<gene>
    <name evidence="2" type="ORF">FHR99_002423</name>
</gene>
<feature type="signal peptide" evidence="1">
    <location>
        <begin position="1"/>
        <end position="20"/>
    </location>
</feature>
<dbReference type="InterPro" id="IPR007410">
    <property type="entry name" value="LpqE-like"/>
</dbReference>
<dbReference type="AlphaFoldDB" id="A0A7W4W646"/>
<dbReference type="InterPro" id="IPR036182">
    <property type="entry name" value="PCuAC_sf"/>
</dbReference>
<dbReference type="Gene3D" id="2.60.40.1890">
    <property type="entry name" value="PCu(A)C copper chaperone"/>
    <property type="match status" value="1"/>
</dbReference>
<keyword evidence="1" id="KW-0732">Signal</keyword>
<dbReference type="EMBL" id="JACHWY010000002">
    <property type="protein sequence ID" value="MBB3048157.1"/>
    <property type="molecule type" value="Genomic_DNA"/>
</dbReference>